<reference evidence="2" key="2">
    <citation type="submission" date="2017-02" db="EMBL/GenBank/DDBJ databases">
        <title>Sunflower complete genome.</title>
        <authorList>
            <person name="Langlade N."/>
            <person name="Munos S."/>
        </authorList>
    </citation>
    <scope>NUCLEOTIDE SEQUENCE [LARGE SCALE GENOMIC DNA]</scope>
    <source>
        <tissue evidence="2">Leaves</tissue>
    </source>
</reference>
<dbReference type="AlphaFoldDB" id="A0A251V8N8"/>
<dbReference type="Proteomes" id="UP000215914">
    <property type="component" value="Chromosome 3"/>
</dbReference>
<proteinExistence type="predicted"/>
<dbReference type="InParanoid" id="A0A251V8N8"/>
<keyword evidence="3" id="KW-1185">Reference proteome</keyword>
<evidence type="ECO:0000313" key="2">
    <source>
        <dbReference type="EMBL" id="OTG31639.1"/>
    </source>
</evidence>
<name>A0A251V8N8_HELAN</name>
<evidence type="ECO:0000313" key="3">
    <source>
        <dbReference type="Proteomes" id="UP000215914"/>
    </source>
</evidence>
<reference evidence="1" key="3">
    <citation type="submission" date="2020-06" db="EMBL/GenBank/DDBJ databases">
        <title>Helianthus annuus Genome sequencing and assembly Release 2.</title>
        <authorList>
            <person name="Gouzy J."/>
            <person name="Langlade N."/>
            <person name="Munos S."/>
        </authorList>
    </citation>
    <scope>NUCLEOTIDE SEQUENCE</scope>
    <source>
        <tissue evidence="1">Leaves</tissue>
    </source>
</reference>
<dbReference type="EMBL" id="MNCJ02000323">
    <property type="protein sequence ID" value="KAF5797158.1"/>
    <property type="molecule type" value="Genomic_DNA"/>
</dbReference>
<evidence type="ECO:0000313" key="1">
    <source>
        <dbReference type="EMBL" id="KAF5797158.1"/>
    </source>
</evidence>
<accession>A0A251V8N8</accession>
<dbReference type="Gramene" id="mRNA:HanXRQr2_Chr08g0360371">
    <property type="protein sequence ID" value="CDS:HanXRQr2_Chr08g0360371.1"/>
    <property type="gene ID" value="HanXRQr2_Chr08g0360371"/>
</dbReference>
<reference evidence="1 3" key="1">
    <citation type="journal article" date="2017" name="Nature">
        <title>The sunflower genome provides insights into oil metabolism, flowering and Asterid evolution.</title>
        <authorList>
            <person name="Badouin H."/>
            <person name="Gouzy J."/>
            <person name="Grassa C.J."/>
            <person name="Murat F."/>
            <person name="Staton S.E."/>
            <person name="Cottret L."/>
            <person name="Lelandais-Briere C."/>
            <person name="Owens G.L."/>
            <person name="Carrere S."/>
            <person name="Mayjonade B."/>
            <person name="Legrand L."/>
            <person name="Gill N."/>
            <person name="Kane N.C."/>
            <person name="Bowers J.E."/>
            <person name="Hubner S."/>
            <person name="Bellec A."/>
            <person name="Berard A."/>
            <person name="Berges H."/>
            <person name="Blanchet N."/>
            <person name="Boniface M.C."/>
            <person name="Brunel D."/>
            <person name="Catrice O."/>
            <person name="Chaidir N."/>
            <person name="Claudel C."/>
            <person name="Donnadieu C."/>
            <person name="Faraut T."/>
            <person name="Fievet G."/>
            <person name="Helmstetter N."/>
            <person name="King M."/>
            <person name="Knapp S.J."/>
            <person name="Lai Z."/>
            <person name="Le Paslier M.C."/>
            <person name="Lippi Y."/>
            <person name="Lorenzon L."/>
            <person name="Mandel J.R."/>
            <person name="Marage G."/>
            <person name="Marchand G."/>
            <person name="Marquand E."/>
            <person name="Bret-Mestries E."/>
            <person name="Morien E."/>
            <person name="Nambeesan S."/>
            <person name="Nguyen T."/>
            <person name="Pegot-Espagnet P."/>
            <person name="Pouilly N."/>
            <person name="Raftis F."/>
            <person name="Sallet E."/>
            <person name="Schiex T."/>
            <person name="Thomas J."/>
            <person name="Vandecasteele C."/>
            <person name="Vares D."/>
            <person name="Vear F."/>
            <person name="Vautrin S."/>
            <person name="Crespi M."/>
            <person name="Mangin B."/>
            <person name="Burke J.M."/>
            <person name="Salse J."/>
            <person name="Munos S."/>
            <person name="Vincourt P."/>
            <person name="Rieseberg L.H."/>
            <person name="Langlade N.B."/>
        </authorList>
    </citation>
    <scope>NUCLEOTIDE SEQUENCE [LARGE SCALE GENOMIC DNA]</scope>
    <source>
        <strain evidence="3">cv. SF193</strain>
        <tissue evidence="1">Leaves</tissue>
    </source>
</reference>
<organism evidence="2 3">
    <name type="scientific">Helianthus annuus</name>
    <name type="common">Common sunflower</name>
    <dbReference type="NCBI Taxonomy" id="4232"/>
    <lineage>
        <taxon>Eukaryota</taxon>
        <taxon>Viridiplantae</taxon>
        <taxon>Streptophyta</taxon>
        <taxon>Embryophyta</taxon>
        <taxon>Tracheophyta</taxon>
        <taxon>Spermatophyta</taxon>
        <taxon>Magnoliopsida</taxon>
        <taxon>eudicotyledons</taxon>
        <taxon>Gunneridae</taxon>
        <taxon>Pentapetalae</taxon>
        <taxon>asterids</taxon>
        <taxon>campanulids</taxon>
        <taxon>Asterales</taxon>
        <taxon>Asteraceae</taxon>
        <taxon>Asteroideae</taxon>
        <taxon>Heliantheae alliance</taxon>
        <taxon>Heliantheae</taxon>
        <taxon>Helianthus</taxon>
    </lineage>
</organism>
<gene>
    <name evidence="2" type="ORF">HannXRQ_Chr03g0077921</name>
    <name evidence="1" type="ORF">HanXRQr2_Chr08g0360371</name>
</gene>
<protein>
    <submittedName>
        <fullName evidence="2">Uncharacterized protein</fullName>
    </submittedName>
</protein>
<sequence>MLIGTLFSICSFSWVSRLSGVLGSRVCCRRLGRRFWLTARHPSNSNALKACVKVTLCLLFSSLL</sequence>
<dbReference type="EMBL" id="CM007892">
    <property type="protein sequence ID" value="OTG31639.1"/>
    <property type="molecule type" value="Genomic_DNA"/>
</dbReference>